<dbReference type="PANTHER" id="PTHR31286:SF180">
    <property type="entry name" value="OS10G0362600 PROTEIN"/>
    <property type="match status" value="1"/>
</dbReference>
<reference evidence="1" key="2">
    <citation type="journal article" date="2024" name="Plant">
        <title>Genomic evolution and insights into agronomic trait innovations of Sesamum species.</title>
        <authorList>
            <person name="Miao H."/>
            <person name="Wang L."/>
            <person name="Qu L."/>
            <person name="Liu H."/>
            <person name="Sun Y."/>
            <person name="Le M."/>
            <person name="Wang Q."/>
            <person name="Wei S."/>
            <person name="Zheng Y."/>
            <person name="Lin W."/>
            <person name="Duan Y."/>
            <person name="Cao H."/>
            <person name="Xiong S."/>
            <person name="Wang X."/>
            <person name="Wei L."/>
            <person name="Li C."/>
            <person name="Ma Q."/>
            <person name="Ju M."/>
            <person name="Zhao R."/>
            <person name="Li G."/>
            <person name="Mu C."/>
            <person name="Tian Q."/>
            <person name="Mei H."/>
            <person name="Zhang T."/>
            <person name="Gao T."/>
            <person name="Zhang H."/>
        </authorList>
    </citation>
    <scope>NUCLEOTIDE SEQUENCE</scope>
    <source>
        <strain evidence="1">G02</strain>
    </source>
</reference>
<comment type="caution">
    <text evidence="1">The sequence shown here is derived from an EMBL/GenBank/DDBJ whole genome shotgun (WGS) entry which is preliminary data.</text>
</comment>
<dbReference type="InterPro" id="IPR040256">
    <property type="entry name" value="At4g02000-like"/>
</dbReference>
<dbReference type="PANTHER" id="PTHR31286">
    <property type="entry name" value="GLYCINE-RICH CELL WALL STRUCTURAL PROTEIN 1.8-LIKE"/>
    <property type="match status" value="1"/>
</dbReference>
<name>A0AAW2J6T6_SESRA</name>
<organism evidence="1">
    <name type="scientific">Sesamum radiatum</name>
    <name type="common">Black benniseed</name>
    <dbReference type="NCBI Taxonomy" id="300843"/>
    <lineage>
        <taxon>Eukaryota</taxon>
        <taxon>Viridiplantae</taxon>
        <taxon>Streptophyta</taxon>
        <taxon>Embryophyta</taxon>
        <taxon>Tracheophyta</taxon>
        <taxon>Spermatophyta</taxon>
        <taxon>Magnoliopsida</taxon>
        <taxon>eudicotyledons</taxon>
        <taxon>Gunneridae</taxon>
        <taxon>Pentapetalae</taxon>
        <taxon>asterids</taxon>
        <taxon>lamiids</taxon>
        <taxon>Lamiales</taxon>
        <taxon>Pedaliaceae</taxon>
        <taxon>Sesamum</taxon>
    </lineage>
</organism>
<protein>
    <recommendedName>
        <fullName evidence="2">DUF4283 domain-containing protein</fullName>
    </recommendedName>
</protein>
<reference evidence="1" key="1">
    <citation type="submission" date="2020-06" db="EMBL/GenBank/DDBJ databases">
        <authorList>
            <person name="Li T."/>
            <person name="Hu X."/>
            <person name="Zhang T."/>
            <person name="Song X."/>
            <person name="Zhang H."/>
            <person name="Dai N."/>
            <person name="Sheng W."/>
            <person name="Hou X."/>
            <person name="Wei L."/>
        </authorList>
    </citation>
    <scope>NUCLEOTIDE SEQUENCE</scope>
    <source>
        <strain evidence="1">G02</strain>
        <tissue evidence="1">Leaf</tissue>
    </source>
</reference>
<proteinExistence type="predicted"/>
<evidence type="ECO:0008006" key="2">
    <source>
        <dbReference type="Google" id="ProtNLM"/>
    </source>
</evidence>
<dbReference type="AlphaFoldDB" id="A0AAW2J6T6"/>
<evidence type="ECO:0000313" key="1">
    <source>
        <dbReference type="EMBL" id="KAL0289270.1"/>
    </source>
</evidence>
<accession>A0AAW2J6T6</accession>
<gene>
    <name evidence="1" type="ORF">Sradi_7076600</name>
</gene>
<dbReference type="EMBL" id="JACGWJ010000710">
    <property type="protein sequence ID" value="KAL0289270.1"/>
    <property type="molecule type" value="Genomic_DNA"/>
</dbReference>
<sequence length="256" mass="28655">MEDVIEGGPWLFQGQPIVLQRWEPGMSLRKQKHTQVPVWVRLKHLPVEYWSDEGLSVVASGIGQPLYSDAVTKQCSRLDFARVCVMLDYNSVLPKHLVIISPFLRKGKEVPCRVDIEYEWLPQRCKECKSLGHIDNVCPELKRKSLKKPIEVYVQKSVSTSGLEKSAVGVDFENAREPNLRHELAEEHAYVDQVSLPRTSGSGTSGIGKQGASTSGKEIALYNPFELLQQMEDNHGIRLHETNAGPKASNPTEGVQ</sequence>